<evidence type="ECO:0000256" key="1">
    <source>
        <dbReference type="SAM" id="Phobius"/>
    </source>
</evidence>
<dbReference type="InterPro" id="IPR021414">
    <property type="entry name" value="DUF3054"/>
</dbReference>
<keyword evidence="1" id="KW-0472">Membrane</keyword>
<accession>A0ABT8G7A5</accession>
<sequence length="128" mass="13180">MNLRQAAIGAAAIDSGAIVVFSAIGRASHDEGILGPGGAGLATTASPFLTGAALGWVIARAWRRPCDWRRTGVIVWASTLVGGMALRAVYGQGVQVSFVIVAGTVLAVLLVGWRVASGWIARRRGLKG</sequence>
<name>A0ABT8G7A5_9MICO</name>
<gene>
    <name evidence="2" type="ORF">QQX09_03950</name>
</gene>
<comment type="caution">
    <text evidence="2">The sequence shown here is derived from an EMBL/GenBank/DDBJ whole genome shotgun (WGS) entry which is preliminary data.</text>
</comment>
<feature type="transmembrane region" description="Helical" evidence="1">
    <location>
        <begin position="71"/>
        <end position="90"/>
    </location>
</feature>
<reference evidence="2" key="1">
    <citation type="submission" date="2023-06" db="EMBL/GenBank/DDBJ databases">
        <title>Sysu t00192.</title>
        <authorList>
            <person name="Gao L."/>
            <person name="Fang B.-Z."/>
            <person name="Li W.-J."/>
        </authorList>
    </citation>
    <scope>NUCLEOTIDE SEQUENCE</scope>
    <source>
        <strain evidence="2">SYSU T00192</strain>
    </source>
</reference>
<proteinExistence type="predicted"/>
<dbReference type="Proteomes" id="UP001172728">
    <property type="component" value="Unassembled WGS sequence"/>
</dbReference>
<dbReference type="Pfam" id="PF11255">
    <property type="entry name" value="DUF3054"/>
    <property type="match status" value="1"/>
</dbReference>
<keyword evidence="3" id="KW-1185">Reference proteome</keyword>
<evidence type="ECO:0000313" key="2">
    <source>
        <dbReference type="EMBL" id="MDN4475008.1"/>
    </source>
</evidence>
<feature type="transmembrane region" description="Helical" evidence="1">
    <location>
        <begin position="7"/>
        <end position="27"/>
    </location>
</feature>
<organism evidence="2 3">
    <name type="scientific">Demequina litoralis</name>
    <dbReference type="NCBI Taxonomy" id="3051660"/>
    <lineage>
        <taxon>Bacteria</taxon>
        <taxon>Bacillati</taxon>
        <taxon>Actinomycetota</taxon>
        <taxon>Actinomycetes</taxon>
        <taxon>Micrococcales</taxon>
        <taxon>Demequinaceae</taxon>
        <taxon>Demequina</taxon>
    </lineage>
</organism>
<dbReference type="EMBL" id="JAUHPW010000002">
    <property type="protein sequence ID" value="MDN4475008.1"/>
    <property type="molecule type" value="Genomic_DNA"/>
</dbReference>
<protein>
    <submittedName>
        <fullName evidence="2">DUF3054 domain-containing protein</fullName>
    </submittedName>
</protein>
<feature type="transmembrane region" description="Helical" evidence="1">
    <location>
        <begin position="96"/>
        <end position="116"/>
    </location>
</feature>
<dbReference type="RefSeq" id="WP_301131455.1">
    <property type="nucleotide sequence ID" value="NZ_JAUHPW010000002.1"/>
</dbReference>
<feature type="transmembrane region" description="Helical" evidence="1">
    <location>
        <begin position="39"/>
        <end position="59"/>
    </location>
</feature>
<keyword evidence="1" id="KW-0812">Transmembrane</keyword>
<keyword evidence="1" id="KW-1133">Transmembrane helix</keyword>
<evidence type="ECO:0000313" key="3">
    <source>
        <dbReference type="Proteomes" id="UP001172728"/>
    </source>
</evidence>